<accession>A0A444XMD3</accession>
<feature type="transmembrane region" description="Helical" evidence="2">
    <location>
        <begin position="112"/>
        <end position="131"/>
    </location>
</feature>
<dbReference type="EMBL" id="SDMP01000019">
    <property type="protein sequence ID" value="RYQ90880.1"/>
    <property type="molecule type" value="Genomic_DNA"/>
</dbReference>
<gene>
    <name evidence="4" type="ORF">Ahy_B09g096836</name>
    <name evidence="3" type="ORF">DS421_19g654560</name>
</gene>
<protein>
    <submittedName>
        <fullName evidence="3">Ferric reduction oxidase 8</fullName>
    </submittedName>
</protein>
<keyword evidence="2" id="KW-1133">Transmembrane helix</keyword>
<keyword evidence="5" id="KW-1185">Reference proteome</keyword>
<name>A0A444XMD3_ARAHY</name>
<feature type="transmembrane region" description="Helical" evidence="2">
    <location>
        <begin position="34"/>
        <end position="51"/>
    </location>
</feature>
<dbReference type="AlphaFoldDB" id="A0A444XMD3"/>
<feature type="region of interest" description="Disordered" evidence="1">
    <location>
        <begin position="1"/>
        <end position="23"/>
    </location>
</feature>
<reference evidence="4 5" key="1">
    <citation type="submission" date="2019-01" db="EMBL/GenBank/DDBJ databases">
        <title>Sequencing of cultivated peanut Arachis hypogaea provides insights into genome evolution and oil improvement.</title>
        <authorList>
            <person name="Chen X."/>
        </authorList>
    </citation>
    <scope>NUCLEOTIDE SEQUENCE [LARGE SCALE GENOMIC DNA]</scope>
    <source>
        <strain evidence="5">cv. Fuhuasheng</strain>
        <strain evidence="4">GDAAS-fuhuasheng2018</strain>
        <tissue evidence="4">Leaves</tissue>
    </source>
</reference>
<dbReference type="Proteomes" id="UP000289738">
    <property type="component" value="Chromosome B09"/>
</dbReference>
<feature type="transmembrane region" description="Helical" evidence="2">
    <location>
        <begin position="71"/>
        <end position="91"/>
    </location>
</feature>
<evidence type="ECO:0000313" key="4">
    <source>
        <dbReference type="EMBL" id="RYQ90880.1"/>
    </source>
</evidence>
<evidence type="ECO:0000313" key="5">
    <source>
        <dbReference type="Proteomes" id="UP000289738"/>
    </source>
</evidence>
<feature type="compositionally biased region" description="Polar residues" evidence="1">
    <location>
        <begin position="12"/>
        <end position="22"/>
    </location>
</feature>
<keyword evidence="2" id="KW-0472">Membrane</keyword>
<dbReference type="Gramene" id="arahy.Tifrunner.gnm2.ann2.Ah19g271100.1">
    <property type="protein sequence ID" value="arahy.Tifrunner.gnm2.ann2.Ah19g271100.1-CDS"/>
    <property type="gene ID" value="arahy.Tifrunner.gnm2.ann2.Ah19g271100"/>
</dbReference>
<evidence type="ECO:0000313" key="6">
    <source>
        <dbReference type="Proteomes" id="UP000464620"/>
    </source>
</evidence>
<evidence type="ECO:0000256" key="1">
    <source>
        <dbReference type="SAM" id="MobiDB-lite"/>
    </source>
</evidence>
<dbReference type="EMBL" id="CP031001">
    <property type="protein sequence ID" value="QHN77651.1"/>
    <property type="molecule type" value="Genomic_DNA"/>
</dbReference>
<evidence type="ECO:0000256" key="2">
    <source>
        <dbReference type="SAM" id="Phobius"/>
    </source>
</evidence>
<reference evidence="3 6" key="2">
    <citation type="submission" date="2020-01" db="EMBL/GenBank/DDBJ databases">
        <title>Genome sequence of Arachis hypogaea, cultivar Shitouqi.</title>
        <authorList>
            <person name="Zhuang W."/>
            <person name="Chen H."/>
            <person name="Varshney R."/>
            <person name="Wang D."/>
            <person name="Ming R."/>
        </authorList>
    </citation>
    <scope>NUCLEOTIDE SEQUENCE [LARGE SCALE GENOMIC DNA]</scope>
    <source>
        <tissue evidence="3">Young leaf</tissue>
    </source>
</reference>
<organism evidence="4 5">
    <name type="scientific">Arachis hypogaea</name>
    <name type="common">Peanut</name>
    <dbReference type="NCBI Taxonomy" id="3818"/>
    <lineage>
        <taxon>Eukaryota</taxon>
        <taxon>Viridiplantae</taxon>
        <taxon>Streptophyta</taxon>
        <taxon>Embryophyta</taxon>
        <taxon>Tracheophyta</taxon>
        <taxon>Spermatophyta</taxon>
        <taxon>Magnoliopsida</taxon>
        <taxon>eudicotyledons</taxon>
        <taxon>Gunneridae</taxon>
        <taxon>Pentapetalae</taxon>
        <taxon>rosids</taxon>
        <taxon>fabids</taxon>
        <taxon>Fabales</taxon>
        <taxon>Fabaceae</taxon>
        <taxon>Papilionoideae</taxon>
        <taxon>50 kb inversion clade</taxon>
        <taxon>dalbergioids sensu lato</taxon>
        <taxon>Dalbergieae</taxon>
        <taxon>Pterocarpus clade</taxon>
        <taxon>Arachis</taxon>
    </lineage>
</organism>
<dbReference type="STRING" id="3818.A0A444XMD3"/>
<dbReference type="Proteomes" id="UP000464620">
    <property type="component" value="Chromosome B09"/>
</dbReference>
<sequence>MADPKSHYSKAIQPQQPPSSVTGKHRILMTAPNFLRLLSILFSAASVAVMVTSNQTVIAAMYSNVPFISNAIMKATGSAEACLALLLLPILRGLALFRILGIQFEASVRYHTLLGTAMIFFTAIHSASTYFV</sequence>
<proteinExistence type="predicted"/>
<evidence type="ECO:0000313" key="3">
    <source>
        <dbReference type="EMBL" id="QHN77651.1"/>
    </source>
</evidence>
<keyword evidence="2" id="KW-0812">Transmembrane</keyword>